<dbReference type="VEuPathDB" id="TriTrypDB:C3747_63g46"/>
<dbReference type="Proteomes" id="UP000246078">
    <property type="component" value="Unassembled WGS sequence"/>
</dbReference>
<keyword evidence="1" id="KW-0472">Membrane</keyword>
<feature type="transmembrane region" description="Helical" evidence="1">
    <location>
        <begin position="7"/>
        <end position="23"/>
    </location>
</feature>
<protein>
    <submittedName>
        <fullName evidence="2">Uncharacterized protein</fullName>
    </submittedName>
</protein>
<evidence type="ECO:0000313" key="3">
    <source>
        <dbReference type="Proteomes" id="UP000246078"/>
    </source>
</evidence>
<accession>A0A2V2WQW3</accession>
<keyword evidence="1" id="KW-0812">Transmembrane</keyword>
<dbReference type="VEuPathDB" id="TriTrypDB:TcBrA4_0121660"/>
<evidence type="ECO:0000313" key="2">
    <source>
        <dbReference type="EMBL" id="PWV11010.1"/>
    </source>
</evidence>
<dbReference type="EMBL" id="PRFC01000063">
    <property type="protein sequence ID" value="PWV11010.1"/>
    <property type="molecule type" value="Genomic_DNA"/>
</dbReference>
<dbReference type="AlphaFoldDB" id="A0A2V2WQW3"/>
<evidence type="ECO:0000256" key="1">
    <source>
        <dbReference type="SAM" id="Phobius"/>
    </source>
</evidence>
<feature type="transmembrane region" description="Helical" evidence="1">
    <location>
        <begin position="29"/>
        <end position="53"/>
    </location>
</feature>
<reference evidence="2 3" key="1">
    <citation type="journal article" date="2018" name="Microb. Genom.">
        <title>Expanding an expanded genome: long-read sequencing of Trypanosoma cruzi.</title>
        <authorList>
            <person name="Berna L."/>
            <person name="Rodriguez M."/>
            <person name="Chiribao M.L."/>
            <person name="Parodi-Talice A."/>
            <person name="Pita S."/>
            <person name="Rijo G."/>
            <person name="Alvarez-Valin F."/>
            <person name="Robello C."/>
        </authorList>
    </citation>
    <scope>NUCLEOTIDE SEQUENCE [LARGE SCALE GENOMIC DNA]</scope>
    <source>
        <strain evidence="2 3">TCC</strain>
    </source>
</reference>
<sequence length="166" mass="18734">MQLGGHFYTASFIAVILAWQFLLDFGGIWGVATICQFVAVTLPLLCMTVRLFFGSRWGSHKVHKGMPLDFKRFLGAIRLCVAGYFFSMLGMQTLFLLLSVYNLYVTLKRVSSAGMLWIPNRGVNRAYADSSKPRTSSLRPDTDQQKRCVIMDEGPHFNRIARGCLL</sequence>
<feature type="transmembrane region" description="Helical" evidence="1">
    <location>
        <begin position="73"/>
        <end position="101"/>
    </location>
</feature>
<organism evidence="2 3">
    <name type="scientific">Trypanosoma cruzi</name>
    <dbReference type="NCBI Taxonomy" id="5693"/>
    <lineage>
        <taxon>Eukaryota</taxon>
        <taxon>Discoba</taxon>
        <taxon>Euglenozoa</taxon>
        <taxon>Kinetoplastea</taxon>
        <taxon>Metakinetoplastina</taxon>
        <taxon>Trypanosomatida</taxon>
        <taxon>Trypanosomatidae</taxon>
        <taxon>Trypanosoma</taxon>
        <taxon>Schizotrypanum</taxon>
    </lineage>
</organism>
<gene>
    <name evidence="2" type="ORF">C3747_63g46</name>
</gene>
<dbReference type="VEuPathDB" id="TriTrypDB:TcG_02658"/>
<comment type="caution">
    <text evidence="2">The sequence shown here is derived from an EMBL/GenBank/DDBJ whole genome shotgun (WGS) entry which is preliminary data.</text>
</comment>
<keyword evidence="1" id="KW-1133">Transmembrane helix</keyword>
<proteinExistence type="predicted"/>
<name>A0A2V2WQW3_TRYCR</name>